<comment type="caution">
    <text evidence="1">The sequence shown here is derived from an EMBL/GenBank/DDBJ whole genome shotgun (WGS) entry which is preliminary data.</text>
</comment>
<evidence type="ECO:0000313" key="2">
    <source>
        <dbReference type="Proteomes" id="UP001302059"/>
    </source>
</evidence>
<organism evidence="1 2">
    <name type="scientific">Deinococcus rhizophilus</name>
    <dbReference type="NCBI Taxonomy" id="3049544"/>
    <lineage>
        <taxon>Bacteria</taxon>
        <taxon>Thermotogati</taxon>
        <taxon>Deinococcota</taxon>
        <taxon>Deinococci</taxon>
        <taxon>Deinococcales</taxon>
        <taxon>Deinococcaceae</taxon>
        <taxon>Deinococcus</taxon>
    </lineage>
</organism>
<reference evidence="1 2" key="1">
    <citation type="submission" date="2023-05" db="EMBL/GenBank/DDBJ databases">
        <authorList>
            <person name="Gao F."/>
        </authorList>
    </citation>
    <scope>NUCLEOTIDE SEQUENCE [LARGE SCALE GENOMIC DNA]</scope>
    <source>
        <strain evidence="1 2">MIMF12</strain>
    </source>
</reference>
<evidence type="ECO:0000313" key="1">
    <source>
        <dbReference type="EMBL" id="MDL2344845.1"/>
    </source>
</evidence>
<dbReference type="Proteomes" id="UP001302059">
    <property type="component" value="Unassembled WGS sequence"/>
</dbReference>
<sequence length="188" mass="21208">MTLRHLRPEQITNDHLRPLIGRTVEEIEPLLPETVDTDQLETIIYTVQVPGPVAYIPGTGEGDAIWSSVIGLGLASPRVRGLSLRLITHIQSESERRTGRRILNYPNAVEGDNTVSCRYLDRNEREIHRIHHDIATPTVFGVSVLSGALRTLCQDMTGQPRRGSIRLLEHPRYGPCWAIQTRPQRARL</sequence>
<protein>
    <submittedName>
        <fullName evidence="1">Uncharacterized protein</fullName>
    </submittedName>
</protein>
<name>A0ABT7JIF7_9DEIO</name>
<dbReference type="EMBL" id="JASNGB010000118">
    <property type="protein sequence ID" value="MDL2344845.1"/>
    <property type="molecule type" value="Genomic_DNA"/>
</dbReference>
<accession>A0ABT7JIF7</accession>
<dbReference type="RefSeq" id="WP_285524096.1">
    <property type="nucleotide sequence ID" value="NZ_JASNGB010000118.1"/>
</dbReference>
<proteinExistence type="predicted"/>
<keyword evidence="2" id="KW-1185">Reference proteome</keyword>
<gene>
    <name evidence="1" type="ORF">QOL99_11875</name>
</gene>